<dbReference type="SUPFAM" id="SSF56436">
    <property type="entry name" value="C-type lectin-like"/>
    <property type="match status" value="1"/>
</dbReference>
<accession>A0A3R5Q1H4</accession>
<reference evidence="1 2" key="1">
    <citation type="journal article" date="2016" name="PLoS ONE">
        <title>A First Insight into the Genome of the Filter-Feeder Mussel Mytilus galloprovincialis.</title>
        <authorList>
            <person name="Murgarella M."/>
            <person name="Puiu D."/>
            <person name="Novoa B."/>
            <person name="Figueras A."/>
            <person name="Posada D."/>
            <person name="Canchaya C."/>
        </authorList>
    </citation>
    <scope>NUCLEOTIDE SEQUENCE [LARGE SCALE GENOMIC DNA]</scope>
    <source>
        <tissue evidence="1">Muscle</tissue>
    </source>
</reference>
<gene>
    <name evidence="1" type="ORF">AM593_01242</name>
</gene>
<organism evidence="1 2">
    <name type="scientific">Mytilus galloprovincialis</name>
    <name type="common">Mediterranean mussel</name>
    <dbReference type="NCBI Taxonomy" id="29158"/>
    <lineage>
        <taxon>Eukaryota</taxon>
        <taxon>Metazoa</taxon>
        <taxon>Spiralia</taxon>
        <taxon>Lophotrochozoa</taxon>
        <taxon>Mollusca</taxon>
        <taxon>Bivalvia</taxon>
        <taxon>Autobranchia</taxon>
        <taxon>Pteriomorphia</taxon>
        <taxon>Mytilida</taxon>
        <taxon>Mytiloidea</taxon>
        <taxon>Mytilidae</taxon>
        <taxon>Mytilinae</taxon>
        <taxon>Mytilus</taxon>
    </lineage>
</organism>
<evidence type="ECO:0008006" key="3">
    <source>
        <dbReference type="Google" id="ProtNLM"/>
    </source>
</evidence>
<dbReference type="AlphaFoldDB" id="A0A3R5Q1H4"/>
<evidence type="ECO:0000313" key="2">
    <source>
        <dbReference type="Proteomes" id="UP000266721"/>
    </source>
</evidence>
<keyword evidence="2" id="KW-1185">Reference proteome</keyword>
<protein>
    <recommendedName>
        <fullName evidence="3">C-type lectin domain-containing protein</fullName>
    </recommendedName>
</protein>
<dbReference type="EMBL" id="KV612593">
    <property type="protein sequence ID" value="OPL20303.1"/>
    <property type="molecule type" value="Genomic_DNA"/>
</dbReference>
<dbReference type="InterPro" id="IPR016187">
    <property type="entry name" value="CTDL_fold"/>
</dbReference>
<feature type="non-terminal residue" evidence="1">
    <location>
        <position position="94"/>
    </location>
</feature>
<name>A0A3R5Q1H4_MYTGA</name>
<evidence type="ECO:0000313" key="1">
    <source>
        <dbReference type="EMBL" id="OPL20303.1"/>
    </source>
</evidence>
<dbReference type="Proteomes" id="UP000266721">
    <property type="component" value="Unassembled WGS sequence"/>
</dbReference>
<proteinExistence type="predicted"/>
<feature type="non-terminal residue" evidence="1">
    <location>
        <position position="1"/>
    </location>
</feature>
<sequence length="94" mass="10800">MKFIHYLITVFKDNLEGDRAYIGRFFDKSTGFAQPDGLENEQCSIIQLFSIHNINAWHDVACAYNKILNFICETEMISNENVIDCISGDDEQNC</sequence>